<name>A0A402A8K9_9CHLR</name>
<organism evidence="2 3">
    <name type="scientific">Tengunoibacter tsumagoiensis</name>
    <dbReference type="NCBI Taxonomy" id="2014871"/>
    <lineage>
        <taxon>Bacteria</taxon>
        <taxon>Bacillati</taxon>
        <taxon>Chloroflexota</taxon>
        <taxon>Ktedonobacteria</taxon>
        <taxon>Ktedonobacterales</taxon>
        <taxon>Dictyobacteraceae</taxon>
        <taxon>Tengunoibacter</taxon>
    </lineage>
</organism>
<dbReference type="Gene3D" id="3.30.750.44">
    <property type="match status" value="1"/>
</dbReference>
<keyword evidence="2" id="KW-0675">Receptor</keyword>
<dbReference type="Gene3D" id="3.90.226.10">
    <property type="entry name" value="2-enoyl-CoA Hydratase, Chain A, domain 1"/>
    <property type="match status" value="1"/>
</dbReference>
<dbReference type="GO" id="GO:0008236">
    <property type="term" value="F:serine-type peptidase activity"/>
    <property type="evidence" value="ECO:0007669"/>
    <property type="project" value="InterPro"/>
</dbReference>
<keyword evidence="3" id="KW-1185">Reference proteome</keyword>
<dbReference type="PANTHER" id="PTHR11261:SF3">
    <property type="entry name" value="RETINOL-BINDING PROTEIN 3"/>
    <property type="match status" value="1"/>
</dbReference>
<dbReference type="SUPFAM" id="SSF52096">
    <property type="entry name" value="ClpP/crotonase"/>
    <property type="match status" value="1"/>
</dbReference>
<dbReference type="SMART" id="SM00245">
    <property type="entry name" value="TSPc"/>
    <property type="match status" value="1"/>
</dbReference>
<dbReference type="InterPro" id="IPR005151">
    <property type="entry name" value="Tail-specific_protease"/>
</dbReference>
<evidence type="ECO:0000313" key="3">
    <source>
        <dbReference type="Proteomes" id="UP000287352"/>
    </source>
</evidence>
<feature type="domain" description="Tail specific protease" evidence="1">
    <location>
        <begin position="89"/>
        <end position="292"/>
    </location>
</feature>
<dbReference type="GO" id="GO:0006508">
    <property type="term" value="P:proteolysis"/>
    <property type="evidence" value="ECO:0007669"/>
    <property type="project" value="InterPro"/>
</dbReference>
<proteinExistence type="predicted"/>
<evidence type="ECO:0000313" key="2">
    <source>
        <dbReference type="EMBL" id="GCE15428.1"/>
    </source>
</evidence>
<dbReference type="PANTHER" id="PTHR11261">
    <property type="entry name" value="INTERPHOTORECEPTOR RETINOID-BINDING PROTEIN"/>
    <property type="match status" value="1"/>
</dbReference>
<gene>
    <name evidence="2" type="ORF">KTT_52870</name>
</gene>
<dbReference type="AlphaFoldDB" id="A0A402A8K9"/>
<comment type="caution">
    <text evidence="2">The sequence shown here is derived from an EMBL/GenBank/DDBJ whole genome shotgun (WGS) entry which is preliminary data.</text>
</comment>
<reference evidence="3" key="1">
    <citation type="submission" date="2018-12" db="EMBL/GenBank/DDBJ databases">
        <title>Tengunoibacter tsumagoiensis gen. nov., sp. nov., Dictyobacter kobayashii sp. nov., D. alpinus sp. nov., and D. joshuensis sp. nov. and description of Dictyobacteraceae fam. nov. within the order Ktedonobacterales isolated from Tengu-no-mugimeshi.</title>
        <authorList>
            <person name="Wang C.M."/>
            <person name="Zheng Y."/>
            <person name="Sakai Y."/>
            <person name="Toyoda A."/>
            <person name="Minakuchi Y."/>
            <person name="Abe K."/>
            <person name="Yokota A."/>
            <person name="Yabe S."/>
        </authorList>
    </citation>
    <scope>NUCLEOTIDE SEQUENCE [LARGE SCALE GENOMIC DNA]</scope>
    <source>
        <strain evidence="3">Uno3</strain>
    </source>
</reference>
<evidence type="ECO:0000259" key="1">
    <source>
        <dbReference type="SMART" id="SM00245"/>
    </source>
</evidence>
<dbReference type="CDD" id="cd07563">
    <property type="entry name" value="Peptidase_S41_IRBP"/>
    <property type="match status" value="1"/>
</dbReference>
<dbReference type="OrthoDB" id="6397760at2"/>
<protein>
    <submittedName>
        <fullName evidence="2">Interphotoreceptor retinoid-binding protein</fullName>
    </submittedName>
</protein>
<dbReference type="Pfam" id="PF11918">
    <property type="entry name" value="Peptidase_S41_N"/>
    <property type="match status" value="1"/>
</dbReference>
<dbReference type="Pfam" id="PF03572">
    <property type="entry name" value="Peptidase_S41"/>
    <property type="match status" value="1"/>
</dbReference>
<dbReference type="InterPro" id="IPR029045">
    <property type="entry name" value="ClpP/crotonase-like_dom_sf"/>
</dbReference>
<dbReference type="EMBL" id="BIFR01000002">
    <property type="protein sequence ID" value="GCE15428.1"/>
    <property type="molecule type" value="Genomic_DNA"/>
</dbReference>
<dbReference type="RefSeq" id="WP_126582893.1">
    <property type="nucleotide sequence ID" value="NZ_BIFR01000002.1"/>
</dbReference>
<dbReference type="Proteomes" id="UP000287352">
    <property type="component" value="Unassembled WGS sequence"/>
</dbReference>
<sequence length="337" mass="38039">MINEEFLLDDAGRRQVVEQLLSKVKDHYLFADVAEEIVRTLQSDLDGKVYEAITSGSVFAQVLTEQLRMIGRDRHLFVSYSEQPQPEPAKKERHAVADEEVEQWRIAESVRQFGFERIERLAGNIGYLDLRGFAEARWATETVMWVMNILGNTSALILDLRQNRGGWPSMVHLLVSYFFADEVHLGEYHSREDHEVRQYRTFPYLAGAKYVNKPVYLLVSRQTFSAAEGFANHLRAQKRAIIIGETTGGGIYIGRPFYLTPHFQAWISTGGMRSEPLSADEEPGIVPDIIVPSAEALTRAHAEALKSVLDILGEQPYGALIGLKEEAEAAYQKLADL</sequence>
<accession>A0A402A8K9</accession>